<evidence type="ECO:0000256" key="1">
    <source>
        <dbReference type="ARBA" id="ARBA00000789"/>
    </source>
</evidence>
<keyword evidence="7 13" id="KW-0479">Metal-binding</keyword>
<dbReference type="SFLD" id="SFLDS00001">
    <property type="entry name" value="Enolase"/>
    <property type="match status" value="1"/>
</dbReference>
<feature type="domain" description="Methylaspartate ammonia-lyase N-terminal" evidence="14">
    <location>
        <begin position="1"/>
        <end position="159"/>
    </location>
</feature>
<comment type="subunit">
    <text evidence="5">Homodimer.</text>
</comment>
<keyword evidence="8 13" id="KW-0460">Magnesium</keyword>
<comment type="pathway">
    <text evidence="3">Amino-acid degradation; L-glutamate degradation via mesaconate pathway; acetate and pyruvate from L-glutamate: step 2/4.</text>
</comment>
<protein>
    <recommendedName>
        <fullName evidence="6">methylaspartate ammonia-lyase</fullName>
        <ecNumber evidence="6">4.3.1.2</ecNumber>
    </recommendedName>
</protein>
<dbReference type="InterPro" id="IPR006395">
    <property type="entry name" value="Me_Asp_am_lyase"/>
</dbReference>
<organism evidence="16 17">
    <name type="scientific">Candidatus Ozemobacter sibiricus</name>
    <dbReference type="NCBI Taxonomy" id="2268124"/>
    <lineage>
        <taxon>Bacteria</taxon>
        <taxon>Candidatus Ozemobacteria</taxon>
        <taxon>Candidatus Ozemobacterales</taxon>
        <taxon>Candidatus Ozemobacteraceae</taxon>
        <taxon>Candidatus Ozemobacter</taxon>
    </lineage>
</organism>
<comment type="cofactor">
    <cofactor evidence="2 13">
        <name>Mg(2+)</name>
        <dbReference type="ChEBI" id="CHEBI:18420"/>
    </cofactor>
</comment>
<dbReference type="Gene3D" id="3.30.390.10">
    <property type="entry name" value="Enolase-like, N-terminal domain"/>
    <property type="match status" value="1"/>
</dbReference>
<dbReference type="GO" id="GO:0046872">
    <property type="term" value="F:metal ion binding"/>
    <property type="evidence" value="ECO:0007669"/>
    <property type="project" value="UniProtKB-KW"/>
</dbReference>
<proteinExistence type="inferred from homology"/>
<dbReference type="Pfam" id="PF05034">
    <property type="entry name" value="MAAL_N"/>
    <property type="match status" value="1"/>
</dbReference>
<evidence type="ECO:0000256" key="11">
    <source>
        <dbReference type="PIRSR" id="PIRSR017107-2"/>
    </source>
</evidence>
<dbReference type="GO" id="GO:0050096">
    <property type="term" value="F:methylaspartate ammonia-lyase activity"/>
    <property type="evidence" value="ECO:0007669"/>
    <property type="project" value="UniProtKB-EC"/>
</dbReference>
<feature type="binding site" evidence="11">
    <location>
        <position position="329"/>
    </location>
    <ligand>
        <name>(2S,3S)-3-methyl-L-aspartate</name>
        <dbReference type="ChEBI" id="CHEBI:58724"/>
    </ligand>
</feature>
<feature type="active site" description="Proton acceptor" evidence="10">
    <location>
        <position position="331"/>
    </location>
</feature>
<evidence type="ECO:0000256" key="5">
    <source>
        <dbReference type="ARBA" id="ARBA00011738"/>
    </source>
</evidence>
<evidence type="ECO:0000256" key="10">
    <source>
        <dbReference type="PIRSR" id="PIRSR017107-1"/>
    </source>
</evidence>
<dbReference type="UniPathway" id="UPA00561">
    <property type="reaction ID" value="UER00618"/>
</dbReference>
<dbReference type="PANTHER" id="PTHR48073:SF2">
    <property type="entry name" value="O-SUCCINYLBENZOATE SYNTHASE"/>
    <property type="match status" value="1"/>
</dbReference>
<feature type="site" description="Transition state stabilizer" evidence="12">
    <location>
        <position position="194"/>
    </location>
</feature>
<dbReference type="GO" id="GO:0019553">
    <property type="term" value="P:L-glutamate catabolic process via L-citramalate"/>
    <property type="evidence" value="ECO:0007669"/>
    <property type="project" value="UniProtKB-UniPathway"/>
</dbReference>
<evidence type="ECO:0000256" key="6">
    <source>
        <dbReference type="ARBA" id="ARBA00012993"/>
    </source>
</evidence>
<dbReference type="InterPro" id="IPR029017">
    <property type="entry name" value="Enolase-like_N"/>
</dbReference>
<feature type="binding site" evidence="11">
    <location>
        <position position="172"/>
    </location>
    <ligand>
        <name>(2S,3S)-3-methyl-L-aspartate</name>
        <dbReference type="ChEBI" id="CHEBI:58724"/>
    </ligand>
</feature>
<feature type="domain" description="Methylaspartate ammonia-lyase C-terminal" evidence="15">
    <location>
        <begin position="162"/>
        <end position="409"/>
    </location>
</feature>
<evidence type="ECO:0000256" key="13">
    <source>
        <dbReference type="PIRSR" id="PIRSR017107-4"/>
    </source>
</evidence>
<feature type="binding site" evidence="13">
    <location>
        <position position="307"/>
    </location>
    <ligand>
        <name>Mg(2+)</name>
        <dbReference type="ChEBI" id="CHEBI:18420"/>
    </ligand>
</feature>
<comment type="caution">
    <text evidence="16">The sequence shown here is derived from an EMBL/GenBank/DDBJ whole genome shotgun (WGS) entry which is preliminary data.</text>
</comment>
<dbReference type="InterPro" id="IPR022665">
    <property type="entry name" value="MeAsp_NH4-lyase_N"/>
</dbReference>
<comment type="catalytic activity">
    <reaction evidence="1">
        <text>(2S,3S)-3-methyl-L-aspartate = mesaconate + NH4(+)</text>
        <dbReference type="Rhea" id="RHEA:12829"/>
        <dbReference type="ChEBI" id="CHEBI:28938"/>
        <dbReference type="ChEBI" id="CHEBI:36986"/>
        <dbReference type="ChEBI" id="CHEBI:58724"/>
        <dbReference type="EC" id="4.3.1.2"/>
    </reaction>
</comment>
<feature type="binding site" evidence="13">
    <location>
        <position position="238"/>
    </location>
    <ligand>
        <name>Mg(2+)</name>
        <dbReference type="ChEBI" id="CHEBI:18420"/>
    </ligand>
</feature>
<dbReference type="SUPFAM" id="SSF54826">
    <property type="entry name" value="Enolase N-terminal domain-like"/>
    <property type="match status" value="1"/>
</dbReference>
<evidence type="ECO:0000256" key="4">
    <source>
        <dbReference type="ARBA" id="ARBA00009954"/>
    </source>
</evidence>
<dbReference type="SUPFAM" id="SSF51604">
    <property type="entry name" value="Enolase C-terminal domain-like"/>
    <property type="match status" value="1"/>
</dbReference>
<evidence type="ECO:0000259" key="15">
    <source>
        <dbReference type="Pfam" id="PF07476"/>
    </source>
</evidence>
<evidence type="ECO:0000256" key="8">
    <source>
        <dbReference type="ARBA" id="ARBA00022842"/>
    </source>
</evidence>
<dbReference type="EMBL" id="QOQW01000002">
    <property type="protein sequence ID" value="RCK81413.1"/>
    <property type="molecule type" value="Genomic_DNA"/>
</dbReference>
<dbReference type="PIRSF" id="PIRSF017107">
    <property type="entry name" value="MAL"/>
    <property type="match status" value="1"/>
</dbReference>
<dbReference type="CDD" id="cd03314">
    <property type="entry name" value="MAL"/>
    <property type="match status" value="1"/>
</dbReference>
<evidence type="ECO:0000256" key="12">
    <source>
        <dbReference type="PIRSR" id="PIRSR017107-3"/>
    </source>
</evidence>
<gene>
    <name evidence="16" type="ORF">OZSIB_2282</name>
</gene>
<feature type="binding site" evidence="13">
    <location>
        <position position="273"/>
    </location>
    <ligand>
        <name>Mg(2+)</name>
        <dbReference type="ChEBI" id="CHEBI:18420"/>
    </ligand>
</feature>
<accession>A0A367ZTE0</accession>
<dbReference type="AlphaFoldDB" id="A0A367ZTE0"/>
<evidence type="ECO:0000313" key="17">
    <source>
        <dbReference type="Proteomes" id="UP000252355"/>
    </source>
</evidence>
<comment type="similarity">
    <text evidence="4">Belongs to the methylaspartate ammonia-lyase family.</text>
</comment>
<keyword evidence="9 16" id="KW-0456">Lyase</keyword>
<dbReference type="InterPro" id="IPR022662">
    <property type="entry name" value="MeAsp_NH4-lyase_C"/>
</dbReference>
<dbReference type="Pfam" id="PF07476">
    <property type="entry name" value="MAAL_C"/>
    <property type="match status" value="1"/>
</dbReference>
<sequence>MKIAHALFSPGISAFFFDDQRAIKRGAPHDGFIYLGEPVTPRFRRIREAGQSISVQLILEDGQIAVGDCAAVQYSGAGGRDPLFLAADYIPVLERHVRPRLEGMEIDRFRAMVEPFMSLTVDGERLHTALRYGLSQALLDARAKACRRLPTEIICEEYGLPVIAERVPVFGQSGDSRYENVDKMILKGVEVLPHGLINNIDEKLGRDGSKLREYIRWLARRTRELAPRDDYRPTLHLDVYGTIGLAFNFDLPRITDYLASLEADADGLPLYIEGPVDREEKPATIDSLREITQGLERRGSRVRIVADEWCNTYEDVKEFVDARACHMVQIKTPDLGGIQTIVDSVLYCKRHGVEAYQGGTCNETDVSARLCVHLAMAARADRMLAKPGMGFDEGFTIVNNEMERIIRYLRWKQEGGAAR</sequence>
<evidence type="ECO:0000256" key="3">
    <source>
        <dbReference type="ARBA" id="ARBA00004675"/>
    </source>
</evidence>
<evidence type="ECO:0000259" key="14">
    <source>
        <dbReference type="Pfam" id="PF05034"/>
    </source>
</evidence>
<dbReference type="NCBIfam" id="TIGR01502">
    <property type="entry name" value="B_methylAsp_ase"/>
    <property type="match status" value="1"/>
</dbReference>
<evidence type="ECO:0000256" key="2">
    <source>
        <dbReference type="ARBA" id="ARBA00001946"/>
    </source>
</evidence>
<dbReference type="EC" id="4.3.1.2" evidence="6"/>
<dbReference type="SFLD" id="SFLDF00007">
    <property type="entry name" value="methylaspartate_ammonia-lyase"/>
    <property type="match status" value="1"/>
</dbReference>
<dbReference type="SFLD" id="SFLDG00151">
    <property type="entry name" value="methylaspartate_ammonia-lyase"/>
    <property type="match status" value="1"/>
</dbReference>
<evidence type="ECO:0000256" key="7">
    <source>
        <dbReference type="ARBA" id="ARBA00022723"/>
    </source>
</evidence>
<dbReference type="InterPro" id="IPR036849">
    <property type="entry name" value="Enolase-like_C_sf"/>
</dbReference>
<name>A0A367ZTE0_9BACT</name>
<dbReference type="Proteomes" id="UP000252355">
    <property type="component" value="Unassembled WGS sequence"/>
</dbReference>
<dbReference type="Gene3D" id="3.20.20.120">
    <property type="entry name" value="Enolase-like C-terminal domain"/>
    <property type="match status" value="1"/>
</dbReference>
<evidence type="ECO:0000256" key="9">
    <source>
        <dbReference type="ARBA" id="ARBA00023239"/>
    </source>
</evidence>
<reference evidence="16 17" key="1">
    <citation type="submission" date="2018-05" db="EMBL/GenBank/DDBJ databases">
        <title>A metagenomic window into the 2 km-deep terrestrial subsurface aquifer revealed taxonomically and functionally diverse microbial community comprising novel uncultured bacterial lineages.</title>
        <authorList>
            <person name="Kadnikov V.V."/>
            <person name="Mardanov A.V."/>
            <person name="Beletsky A.V."/>
            <person name="Banks D."/>
            <person name="Pimenov N.V."/>
            <person name="Frank Y.A."/>
            <person name="Karnachuk O.V."/>
            <person name="Ravin N.V."/>
        </authorList>
    </citation>
    <scope>NUCLEOTIDE SEQUENCE [LARGE SCALE GENOMIC DNA]</scope>
    <source>
        <strain evidence="16">BY5</strain>
    </source>
</reference>
<dbReference type="PANTHER" id="PTHR48073">
    <property type="entry name" value="O-SUCCINYLBENZOATE SYNTHASE-RELATED"/>
    <property type="match status" value="1"/>
</dbReference>
<evidence type="ECO:0000313" key="16">
    <source>
        <dbReference type="EMBL" id="RCK81413.1"/>
    </source>
</evidence>